<organism evidence="1 2">
    <name type="scientific">Papilio machaon</name>
    <name type="common">Old World swallowtail butterfly</name>
    <dbReference type="NCBI Taxonomy" id="76193"/>
    <lineage>
        <taxon>Eukaryota</taxon>
        <taxon>Metazoa</taxon>
        <taxon>Ecdysozoa</taxon>
        <taxon>Arthropoda</taxon>
        <taxon>Hexapoda</taxon>
        <taxon>Insecta</taxon>
        <taxon>Pterygota</taxon>
        <taxon>Neoptera</taxon>
        <taxon>Endopterygota</taxon>
        <taxon>Lepidoptera</taxon>
        <taxon>Glossata</taxon>
        <taxon>Ditrysia</taxon>
        <taxon>Papilionoidea</taxon>
        <taxon>Papilionidae</taxon>
        <taxon>Papilioninae</taxon>
        <taxon>Papilio</taxon>
    </lineage>
</organism>
<reference evidence="1 2" key="1">
    <citation type="journal article" date="2015" name="Nat. Commun.">
        <title>Outbred genome sequencing and CRISPR/Cas9 gene editing in butterflies.</title>
        <authorList>
            <person name="Li X."/>
            <person name="Fan D."/>
            <person name="Zhang W."/>
            <person name="Liu G."/>
            <person name="Zhang L."/>
            <person name="Zhao L."/>
            <person name="Fang X."/>
            <person name="Chen L."/>
            <person name="Dong Y."/>
            <person name="Chen Y."/>
            <person name="Ding Y."/>
            <person name="Zhao R."/>
            <person name="Feng M."/>
            <person name="Zhu Y."/>
            <person name="Feng Y."/>
            <person name="Jiang X."/>
            <person name="Zhu D."/>
            <person name="Xiang H."/>
            <person name="Feng X."/>
            <person name="Li S."/>
            <person name="Wang J."/>
            <person name="Zhang G."/>
            <person name="Kronforst M.R."/>
            <person name="Wang W."/>
        </authorList>
    </citation>
    <scope>NUCLEOTIDE SEQUENCE [LARGE SCALE GENOMIC DNA]</scope>
    <source>
        <strain evidence="1">Ya'a_city_454_Pm</strain>
        <tissue evidence="1">Whole body</tissue>
    </source>
</reference>
<dbReference type="InParanoid" id="A0A0N1IP93"/>
<evidence type="ECO:0000313" key="2">
    <source>
        <dbReference type="Proteomes" id="UP000053240"/>
    </source>
</evidence>
<dbReference type="Proteomes" id="UP000053240">
    <property type="component" value="Unassembled WGS sequence"/>
</dbReference>
<accession>A0A0N1IP93</accession>
<name>A0A0N1IP93_PAPMA</name>
<keyword evidence="2" id="KW-1185">Reference proteome</keyword>
<evidence type="ECO:0000313" key="1">
    <source>
        <dbReference type="EMBL" id="KPJ14180.1"/>
    </source>
</evidence>
<dbReference type="EMBL" id="KQ460501">
    <property type="protein sequence ID" value="KPJ14180.1"/>
    <property type="molecule type" value="Genomic_DNA"/>
</dbReference>
<proteinExistence type="predicted"/>
<sequence>MDRDFSKIKTDQSLADSVGEVVRRLQTFKVAVHPRIRLLYALLRRAVARHAQRHAASLYVPQVYRATNSKET</sequence>
<gene>
    <name evidence="1" type="ORF">RR48_03718</name>
</gene>
<protein>
    <submittedName>
        <fullName evidence="1">Uncharacterized protein</fullName>
    </submittedName>
</protein>
<dbReference type="AlphaFoldDB" id="A0A0N1IP93"/>